<sequence>MLIFKVPSGALATGGITVAVGLETPFRAS</sequence>
<evidence type="ECO:0000313" key="1">
    <source>
        <dbReference type="EMBL" id="CAB4963376.1"/>
    </source>
</evidence>
<proteinExistence type="predicted"/>
<dbReference type="AlphaFoldDB" id="A0A6J7L548"/>
<accession>A0A6J7L548</accession>
<gene>
    <name evidence="1" type="ORF">UFOPK3789_01429</name>
</gene>
<reference evidence="1" key="1">
    <citation type="submission" date="2020-05" db="EMBL/GenBank/DDBJ databases">
        <authorList>
            <person name="Chiriac C."/>
            <person name="Salcher M."/>
            <person name="Ghai R."/>
            <person name="Kavagutti S V."/>
        </authorList>
    </citation>
    <scope>NUCLEOTIDE SEQUENCE</scope>
</reference>
<name>A0A6J7L548_9ZZZZ</name>
<protein>
    <submittedName>
        <fullName evidence="1">Unannotated protein</fullName>
    </submittedName>
</protein>
<dbReference type="EMBL" id="CAFBNL010000140">
    <property type="protein sequence ID" value="CAB4963376.1"/>
    <property type="molecule type" value="Genomic_DNA"/>
</dbReference>
<organism evidence="1">
    <name type="scientific">freshwater metagenome</name>
    <dbReference type="NCBI Taxonomy" id="449393"/>
    <lineage>
        <taxon>unclassified sequences</taxon>
        <taxon>metagenomes</taxon>
        <taxon>ecological metagenomes</taxon>
    </lineage>
</organism>